<evidence type="ECO:0000313" key="1">
    <source>
        <dbReference type="EMBL" id="MBN8227561.1"/>
    </source>
</evidence>
<sequence length="220" mass="24210">MKPSKAAEFITQDLIRLSSDASKLGWSRFATCYSLTGLPIRILELYAGSDTKCVMDAAGMMDNQQYTQLMSHCEQRDVELLRAMSYAPSGRPDAELTANSHLLHVQLDVKDGNLSRFSEIMTEILPAFQDNGWTLLAAGHGLHPPHRVMHLWRLKDANALDQMMHKLKDVIPYAELNSNTVQHQDLMHGIQAFGGRIPIPGPGRVNASGYTTNPSGPGAG</sequence>
<proteinExistence type="predicted"/>
<dbReference type="RefSeq" id="WP_207050405.1">
    <property type="nucleotide sequence ID" value="NZ_JAFIMU010000004.1"/>
</dbReference>
<accession>A0ABS3D9L4</accession>
<gene>
    <name evidence="1" type="ORF">JYK02_08580</name>
</gene>
<comment type="caution">
    <text evidence="1">The sequence shown here is derived from an EMBL/GenBank/DDBJ whole genome shotgun (WGS) entry which is preliminary data.</text>
</comment>
<name>A0ABS3D9L4_9BACT</name>
<protein>
    <submittedName>
        <fullName evidence="1">Uncharacterized protein</fullName>
    </submittedName>
</protein>
<dbReference type="EMBL" id="JAFIMU010000004">
    <property type="protein sequence ID" value="MBN8227561.1"/>
    <property type="molecule type" value="Genomic_DNA"/>
</dbReference>
<keyword evidence="2" id="KW-1185">Reference proteome</keyword>
<evidence type="ECO:0000313" key="2">
    <source>
        <dbReference type="Proteomes" id="UP000664052"/>
    </source>
</evidence>
<dbReference type="Proteomes" id="UP000664052">
    <property type="component" value="Unassembled WGS sequence"/>
</dbReference>
<reference evidence="1 2" key="1">
    <citation type="submission" date="2021-02" db="EMBL/GenBank/DDBJ databases">
        <title>De Novo genome assembly of isolated myxobacteria.</title>
        <authorList>
            <person name="Stevens D.C."/>
        </authorList>
    </citation>
    <scope>NUCLEOTIDE SEQUENCE [LARGE SCALE GENOMIC DNA]</scope>
    <source>
        <strain evidence="1 2">ATCC 29039</strain>
    </source>
</reference>
<organism evidence="1 2">
    <name type="scientific">Corallococcus macrosporus</name>
    <dbReference type="NCBI Taxonomy" id="35"/>
    <lineage>
        <taxon>Bacteria</taxon>
        <taxon>Pseudomonadati</taxon>
        <taxon>Myxococcota</taxon>
        <taxon>Myxococcia</taxon>
        <taxon>Myxococcales</taxon>
        <taxon>Cystobacterineae</taxon>
        <taxon>Myxococcaceae</taxon>
        <taxon>Corallococcus</taxon>
    </lineage>
</organism>